<evidence type="ECO:0000256" key="1">
    <source>
        <dbReference type="ARBA" id="ARBA00023002"/>
    </source>
</evidence>
<evidence type="ECO:0000313" key="3">
    <source>
        <dbReference type="EMBL" id="KAK9086406.1"/>
    </source>
</evidence>
<dbReference type="GO" id="GO:0016616">
    <property type="term" value="F:oxidoreductase activity, acting on the CH-OH group of donors, NAD or NADP as acceptor"/>
    <property type="evidence" value="ECO:0007669"/>
    <property type="project" value="TreeGrafter"/>
</dbReference>
<dbReference type="SUPFAM" id="SSF51735">
    <property type="entry name" value="NAD(P)-binding Rossmann-fold domains"/>
    <property type="match status" value="1"/>
</dbReference>
<dbReference type="InterPro" id="IPR001509">
    <property type="entry name" value="Epimerase_deHydtase"/>
</dbReference>
<dbReference type="Pfam" id="PF01370">
    <property type="entry name" value="Epimerase"/>
    <property type="match status" value="1"/>
</dbReference>
<gene>
    <name evidence="3" type="ORF">Syun_028800</name>
</gene>
<dbReference type="InterPro" id="IPR050425">
    <property type="entry name" value="NAD(P)_dehydrat-like"/>
</dbReference>
<organism evidence="3 4">
    <name type="scientific">Stephania yunnanensis</name>
    <dbReference type="NCBI Taxonomy" id="152371"/>
    <lineage>
        <taxon>Eukaryota</taxon>
        <taxon>Viridiplantae</taxon>
        <taxon>Streptophyta</taxon>
        <taxon>Embryophyta</taxon>
        <taxon>Tracheophyta</taxon>
        <taxon>Spermatophyta</taxon>
        <taxon>Magnoliopsida</taxon>
        <taxon>Ranunculales</taxon>
        <taxon>Menispermaceae</taxon>
        <taxon>Menispermoideae</taxon>
        <taxon>Cissampelideae</taxon>
        <taxon>Stephania</taxon>
    </lineage>
</organism>
<accession>A0AAP0E4G9</accession>
<evidence type="ECO:0000313" key="4">
    <source>
        <dbReference type="Proteomes" id="UP001420932"/>
    </source>
</evidence>
<dbReference type="PANTHER" id="PTHR10366:SF831">
    <property type="entry name" value="NAD-DEPENDENT EPIMERASE_DEHYDRATASE DOMAIN-CONTAINING PROTEIN"/>
    <property type="match status" value="1"/>
</dbReference>
<proteinExistence type="predicted"/>
<dbReference type="PANTHER" id="PTHR10366">
    <property type="entry name" value="NAD DEPENDENT EPIMERASE/DEHYDRATASE"/>
    <property type="match status" value="1"/>
</dbReference>
<protein>
    <recommendedName>
        <fullName evidence="2">NAD-dependent epimerase/dehydratase domain-containing protein</fullName>
    </recommendedName>
</protein>
<comment type="caution">
    <text evidence="3">The sequence shown here is derived from an EMBL/GenBank/DDBJ whole genome shotgun (WGS) entry which is preliminary data.</text>
</comment>
<dbReference type="Gene3D" id="3.40.50.720">
    <property type="entry name" value="NAD(P)-binding Rossmann-like Domain"/>
    <property type="match status" value="1"/>
</dbReference>
<keyword evidence="4" id="KW-1185">Reference proteome</keyword>
<keyword evidence="1" id="KW-0560">Oxidoreductase</keyword>
<dbReference type="AlphaFoldDB" id="A0AAP0E4G9"/>
<dbReference type="FunFam" id="3.40.50.720:FF:000085">
    <property type="entry name" value="Dihydroflavonol reductase"/>
    <property type="match status" value="1"/>
</dbReference>
<dbReference type="EMBL" id="JBBNAF010000013">
    <property type="protein sequence ID" value="KAK9086406.1"/>
    <property type="molecule type" value="Genomic_DNA"/>
</dbReference>
<dbReference type="InterPro" id="IPR036291">
    <property type="entry name" value="NAD(P)-bd_dom_sf"/>
</dbReference>
<feature type="domain" description="NAD-dependent epimerase/dehydratase" evidence="2">
    <location>
        <begin position="5"/>
        <end position="159"/>
    </location>
</feature>
<reference evidence="3 4" key="1">
    <citation type="submission" date="2024-01" db="EMBL/GenBank/DDBJ databases">
        <title>Genome assemblies of Stephania.</title>
        <authorList>
            <person name="Yang L."/>
        </authorList>
    </citation>
    <scope>NUCLEOTIDE SEQUENCE [LARGE SCALE GENOMIC DNA]</scope>
    <source>
        <strain evidence="3">YNDBR</strain>
        <tissue evidence="3">Leaf</tissue>
    </source>
</reference>
<evidence type="ECO:0000259" key="2">
    <source>
        <dbReference type="Pfam" id="PF01370"/>
    </source>
</evidence>
<sequence>MPQVEMIRPAVDGTTNVLKACTKAKVKRVVMVSSIAAVVYNPNWPEDQFMDEACWSDKEFCKTNDKINVPGYNWYSLAKTEAESLAFEYAAENGIDVVTVCPSLIIGPMLQPTVNYSSALLLSISRDGLEKMEYFDWTVVDVRDVAEALLLVYLKPEAKGRYICSSYSASTHLLIEKLKSLYPNHKYPKQITGQGFVCKLSSDKLQKLGWTYRALEETLVDTIEDYYEKGLLEKP</sequence>
<name>A0AAP0E4G9_9MAGN</name>
<dbReference type="Proteomes" id="UP001420932">
    <property type="component" value="Unassembled WGS sequence"/>
</dbReference>